<evidence type="ECO:0000313" key="1">
    <source>
        <dbReference type="EMBL" id="TWE06403.1"/>
    </source>
</evidence>
<protein>
    <submittedName>
        <fullName evidence="1">Uncharacterized protein</fullName>
    </submittedName>
</protein>
<comment type="caution">
    <text evidence="1">The sequence shown here is derived from an EMBL/GenBank/DDBJ whole genome shotgun (WGS) entry which is preliminary data.</text>
</comment>
<dbReference type="EMBL" id="VIVN01000002">
    <property type="protein sequence ID" value="TWE06403.1"/>
    <property type="molecule type" value="Genomic_DNA"/>
</dbReference>
<organism evidence="1 2">
    <name type="scientific">Neobacillus bataviensis</name>
    <dbReference type="NCBI Taxonomy" id="220685"/>
    <lineage>
        <taxon>Bacteria</taxon>
        <taxon>Bacillati</taxon>
        <taxon>Bacillota</taxon>
        <taxon>Bacilli</taxon>
        <taxon>Bacillales</taxon>
        <taxon>Bacillaceae</taxon>
        <taxon>Neobacillus</taxon>
    </lineage>
</organism>
<evidence type="ECO:0000313" key="2">
    <source>
        <dbReference type="Proteomes" id="UP000319671"/>
    </source>
</evidence>
<dbReference type="InterPro" id="IPR053745">
    <property type="entry name" value="Viral_Tail_Comp_sf"/>
</dbReference>
<sequence length="119" mass="13955">MKTIRQAIKSQLTSIHPRVYFLKSPDNAQFPYLVYTIQITDLSDNLKMVTLDVDGWDNKEDTTELEDLMVSVKNGLNRQVILNDNLFMSMYLDRQLVVPDDNPELSRRTNIFLGRLYER</sequence>
<reference evidence="1 2" key="1">
    <citation type="submission" date="2019-06" db="EMBL/GenBank/DDBJ databases">
        <title>Sorghum-associated microbial communities from plants grown in Nebraska, USA.</title>
        <authorList>
            <person name="Schachtman D."/>
        </authorList>
    </citation>
    <scope>NUCLEOTIDE SEQUENCE [LARGE SCALE GENOMIC DNA]</scope>
    <source>
        <strain evidence="1 2">2482</strain>
    </source>
</reference>
<dbReference type="RefSeq" id="WP_144563159.1">
    <property type="nucleotide sequence ID" value="NZ_VIVN01000002.1"/>
</dbReference>
<keyword evidence="2" id="KW-1185">Reference proteome</keyword>
<dbReference type="Proteomes" id="UP000319671">
    <property type="component" value="Unassembled WGS sequence"/>
</dbReference>
<accession>A0A561DSQ7</accession>
<proteinExistence type="predicted"/>
<name>A0A561DSQ7_9BACI</name>
<dbReference type="Gene3D" id="3.30.2000.30">
    <property type="match status" value="1"/>
</dbReference>
<gene>
    <name evidence="1" type="ORF">FB550_102425</name>
</gene>
<dbReference type="AlphaFoldDB" id="A0A561DSQ7"/>